<keyword evidence="2" id="KW-1185">Reference proteome</keyword>
<dbReference type="PANTHER" id="PTHR33108:SF32">
    <property type="entry name" value="DUF1677 FAMILY PROTEIN (DUF1677)"/>
    <property type="match status" value="1"/>
</dbReference>
<evidence type="ECO:0000313" key="2">
    <source>
        <dbReference type="Proteomes" id="UP000797356"/>
    </source>
</evidence>
<organism evidence="1 2">
    <name type="scientific">Cocos nucifera</name>
    <name type="common">Coconut palm</name>
    <dbReference type="NCBI Taxonomy" id="13894"/>
    <lineage>
        <taxon>Eukaryota</taxon>
        <taxon>Viridiplantae</taxon>
        <taxon>Streptophyta</taxon>
        <taxon>Embryophyta</taxon>
        <taxon>Tracheophyta</taxon>
        <taxon>Spermatophyta</taxon>
        <taxon>Magnoliopsida</taxon>
        <taxon>Liliopsida</taxon>
        <taxon>Arecaceae</taxon>
        <taxon>Arecoideae</taxon>
        <taxon>Cocoseae</taxon>
        <taxon>Attaleinae</taxon>
        <taxon>Cocos</taxon>
    </lineage>
</organism>
<reference evidence="1" key="1">
    <citation type="journal article" date="2017" name="Gigascience">
        <title>The genome draft of coconut (Cocos nucifera).</title>
        <authorList>
            <person name="Xiao Y."/>
            <person name="Xu P."/>
            <person name="Fan H."/>
            <person name="Baudouin L."/>
            <person name="Xia W."/>
            <person name="Bocs S."/>
            <person name="Xu J."/>
            <person name="Li Q."/>
            <person name="Guo A."/>
            <person name="Zhou L."/>
            <person name="Li J."/>
            <person name="Wu Y."/>
            <person name="Ma Z."/>
            <person name="Armero A."/>
            <person name="Issali A.E."/>
            <person name="Liu N."/>
            <person name="Peng M."/>
            <person name="Yang Y."/>
        </authorList>
    </citation>
    <scope>NUCLEOTIDE SEQUENCE</scope>
    <source>
        <tissue evidence="1">Spear leaf of Hainan Tall coconut</tissue>
    </source>
</reference>
<comment type="caution">
    <text evidence="1">The sequence shown here is derived from an EMBL/GenBank/DDBJ whole genome shotgun (WGS) entry which is preliminary data.</text>
</comment>
<name>A0A8K0I9N2_COCNU</name>
<dbReference type="AlphaFoldDB" id="A0A8K0I9N2"/>
<evidence type="ECO:0008006" key="3">
    <source>
        <dbReference type="Google" id="ProtNLM"/>
    </source>
</evidence>
<accession>A0A8K0I9N2</accession>
<dbReference type="Proteomes" id="UP000797356">
    <property type="component" value="Chromosome 5"/>
</dbReference>
<gene>
    <name evidence="1" type="ORF">COCNU_05G008450</name>
</gene>
<dbReference type="PANTHER" id="PTHR33108">
    <property type="entry name" value="OS01G0745000 PROTEIN"/>
    <property type="match status" value="1"/>
</dbReference>
<dbReference type="EMBL" id="CM017876">
    <property type="protein sequence ID" value="KAG1342616.1"/>
    <property type="molecule type" value="Genomic_DNA"/>
</dbReference>
<sequence length="140" mass="15202">MEVVEAAACECCGLTEECTPGYIARVRERYAGRWVCGLCAEAVEDEVGRSGRRISTEEAMTRQVSFCRNFRAAAASPVDPAEHFIAAVRQLLRRSFDSPRVMRSTPDSPRRKGGAIVSAAAASARSPLVRTESCFSTLAN</sequence>
<dbReference type="Pfam" id="PF07911">
    <property type="entry name" value="DUF1677"/>
    <property type="match status" value="1"/>
</dbReference>
<protein>
    <recommendedName>
        <fullName evidence="3">DUF1677 family protein</fullName>
    </recommendedName>
</protein>
<dbReference type="OrthoDB" id="1911663at2759"/>
<evidence type="ECO:0000313" key="1">
    <source>
        <dbReference type="EMBL" id="KAG1342616.1"/>
    </source>
</evidence>
<reference evidence="1" key="2">
    <citation type="submission" date="2019-07" db="EMBL/GenBank/DDBJ databases">
        <authorList>
            <person name="Yang Y."/>
            <person name="Bocs S."/>
            <person name="Baudouin L."/>
        </authorList>
    </citation>
    <scope>NUCLEOTIDE SEQUENCE</scope>
    <source>
        <tissue evidence="1">Spear leaf of Hainan Tall coconut</tissue>
    </source>
</reference>
<dbReference type="InterPro" id="IPR012876">
    <property type="entry name" value="DUF1677_pln"/>
</dbReference>
<proteinExistence type="predicted"/>